<dbReference type="AlphaFoldDB" id="A0A6J4H3H7"/>
<protein>
    <submittedName>
        <fullName evidence="2">Uncharacterized protein</fullName>
    </submittedName>
</protein>
<proteinExistence type="predicted"/>
<evidence type="ECO:0000256" key="1">
    <source>
        <dbReference type="SAM" id="MobiDB-lite"/>
    </source>
</evidence>
<gene>
    <name evidence="2" type="ORF">AVDCRST_MAG93-78</name>
</gene>
<evidence type="ECO:0000313" key="2">
    <source>
        <dbReference type="EMBL" id="CAA9212367.1"/>
    </source>
</evidence>
<reference evidence="2" key="1">
    <citation type="submission" date="2020-02" db="EMBL/GenBank/DDBJ databases">
        <authorList>
            <person name="Meier V. D."/>
        </authorList>
    </citation>
    <scope>NUCLEOTIDE SEQUENCE</scope>
    <source>
        <strain evidence="2">AVDCRST_MAG93</strain>
    </source>
</reference>
<name>A0A6J4H3H7_9CHLR</name>
<feature type="compositionally biased region" description="Basic and acidic residues" evidence="1">
    <location>
        <begin position="81"/>
        <end position="94"/>
    </location>
</feature>
<accession>A0A6J4H3H7</accession>
<feature type="region of interest" description="Disordered" evidence="1">
    <location>
        <begin position="1"/>
        <end position="94"/>
    </location>
</feature>
<dbReference type="EMBL" id="CADCTR010000026">
    <property type="protein sequence ID" value="CAA9212367.1"/>
    <property type="molecule type" value="Genomic_DNA"/>
</dbReference>
<organism evidence="2">
    <name type="scientific">uncultured Chloroflexia bacterium</name>
    <dbReference type="NCBI Taxonomy" id="1672391"/>
    <lineage>
        <taxon>Bacteria</taxon>
        <taxon>Bacillati</taxon>
        <taxon>Chloroflexota</taxon>
        <taxon>Chloroflexia</taxon>
        <taxon>environmental samples</taxon>
    </lineage>
</organism>
<feature type="compositionally biased region" description="Basic and acidic residues" evidence="1">
    <location>
        <begin position="1"/>
        <end position="17"/>
    </location>
</feature>
<sequence length="94" mass="9589">MSDREDSAKNEGLESEHQALTSAVDTRKEAPGAATGAEQPVSDVGSLGVGHAGDLGDVDPLAIGLNDESSTLGEVITEVMDDNHTEGAQDSPSK</sequence>